<dbReference type="Gene3D" id="2.40.10.10">
    <property type="entry name" value="Trypsin-like serine proteases"/>
    <property type="match status" value="2"/>
</dbReference>
<dbReference type="InterPro" id="IPR001940">
    <property type="entry name" value="Peptidase_S1C"/>
</dbReference>
<dbReference type="NCBIfam" id="NF033740">
    <property type="entry name" value="MarP_fam_protase"/>
    <property type="match status" value="1"/>
</dbReference>
<dbReference type="Pfam" id="PF13365">
    <property type="entry name" value="Trypsin_2"/>
    <property type="match status" value="1"/>
</dbReference>
<dbReference type="SUPFAM" id="SSF50494">
    <property type="entry name" value="Trypsin-like serine proteases"/>
    <property type="match status" value="1"/>
</dbReference>
<dbReference type="PANTHER" id="PTHR43019">
    <property type="entry name" value="SERINE ENDOPROTEASE DEGS"/>
    <property type="match status" value="1"/>
</dbReference>
<keyword evidence="2" id="KW-0645">Protease</keyword>
<name>A0ABW1MR98_9ACTN</name>
<dbReference type="InterPro" id="IPR043504">
    <property type="entry name" value="Peptidase_S1_PA_chymotrypsin"/>
</dbReference>
<organism evidence="2 3">
    <name type="scientific">Streptomyces ochraceiscleroticus</name>
    <dbReference type="NCBI Taxonomy" id="47761"/>
    <lineage>
        <taxon>Bacteria</taxon>
        <taxon>Bacillati</taxon>
        <taxon>Actinomycetota</taxon>
        <taxon>Actinomycetes</taxon>
        <taxon>Kitasatosporales</taxon>
        <taxon>Streptomycetaceae</taxon>
        <taxon>Streptomyces</taxon>
    </lineage>
</organism>
<dbReference type="Proteomes" id="UP001596139">
    <property type="component" value="Unassembled WGS sequence"/>
</dbReference>
<feature type="transmembrane region" description="Helical" evidence="1">
    <location>
        <begin position="100"/>
        <end position="119"/>
    </location>
</feature>
<feature type="transmembrane region" description="Helical" evidence="1">
    <location>
        <begin position="28"/>
        <end position="49"/>
    </location>
</feature>
<dbReference type="RefSeq" id="WP_031054035.1">
    <property type="nucleotide sequence ID" value="NZ_JBHSPX010000008.1"/>
</dbReference>
<evidence type="ECO:0000313" key="3">
    <source>
        <dbReference type="Proteomes" id="UP001596139"/>
    </source>
</evidence>
<feature type="transmembrane region" description="Helical" evidence="1">
    <location>
        <begin position="6"/>
        <end position="21"/>
    </location>
</feature>
<dbReference type="EC" id="3.4.21.-" evidence="2"/>
<gene>
    <name evidence="2" type="ORF">ACFP4F_25890</name>
</gene>
<dbReference type="InterPro" id="IPR047680">
    <property type="entry name" value="MarP-like"/>
</dbReference>
<dbReference type="InterPro" id="IPR009003">
    <property type="entry name" value="Peptidase_S1_PA"/>
</dbReference>
<dbReference type="GO" id="GO:0008233">
    <property type="term" value="F:peptidase activity"/>
    <property type="evidence" value="ECO:0007669"/>
    <property type="project" value="UniProtKB-KW"/>
</dbReference>
<keyword evidence="2" id="KW-0378">Hydrolase</keyword>
<evidence type="ECO:0000256" key="1">
    <source>
        <dbReference type="SAM" id="Phobius"/>
    </source>
</evidence>
<keyword evidence="1" id="KW-0472">Membrane</keyword>
<feature type="transmembrane region" description="Helical" evidence="1">
    <location>
        <begin position="55"/>
        <end position="79"/>
    </location>
</feature>
<keyword evidence="1" id="KW-1133">Transmembrane helix</keyword>
<comment type="caution">
    <text evidence="2">The sequence shown here is derived from an EMBL/GenBank/DDBJ whole genome shotgun (WGS) entry which is preliminary data.</text>
</comment>
<evidence type="ECO:0000313" key="2">
    <source>
        <dbReference type="EMBL" id="MFC6065951.1"/>
    </source>
</evidence>
<keyword evidence="1" id="KW-0812">Transmembrane</keyword>
<keyword evidence="3" id="KW-1185">Reference proteome</keyword>
<sequence>MAMLDFTILLTVVLFAASGWRRGFAASLVAFVFTAAGALLGLALLPWILGEVGDSATSVAVVALVTVLLPAALGAALAHRPGLWLRGRFLARGPLRCADGAGGALVGAAALIGVVWIAGNAALGSPYASSELQDRIRELATMNVLADRLPAQTSTWMGHASGALTDAGFPQVLNPFQNEPATGVPEPSGDTVTADVARAAEQSTVKVTGSIEGTMSTSEGSGFVFGDGLVMTNAHVVAGVDSPYVQVAGVGQRLAASVVSYHPAADAAVLRVPGLNAPELSFADTGAARGTAAVVAGYPENGGLDLRAATVATRMHATGLDIRGESPVTRDVYQVRSTIRPGNSGGPLLGTDGQVYGMVFARSAGDGDTGYALTADQLRDIAVDGAAATEPVDTGTRPAE</sequence>
<dbReference type="GO" id="GO:0006508">
    <property type="term" value="P:proteolysis"/>
    <property type="evidence" value="ECO:0007669"/>
    <property type="project" value="UniProtKB-KW"/>
</dbReference>
<reference evidence="3" key="1">
    <citation type="journal article" date="2019" name="Int. J. Syst. Evol. Microbiol.">
        <title>The Global Catalogue of Microorganisms (GCM) 10K type strain sequencing project: providing services to taxonomists for standard genome sequencing and annotation.</title>
        <authorList>
            <consortium name="The Broad Institute Genomics Platform"/>
            <consortium name="The Broad Institute Genome Sequencing Center for Infectious Disease"/>
            <person name="Wu L."/>
            <person name="Ma J."/>
        </authorList>
    </citation>
    <scope>NUCLEOTIDE SEQUENCE [LARGE SCALE GENOMIC DNA]</scope>
    <source>
        <strain evidence="3">CGMCC 1.15180</strain>
    </source>
</reference>
<proteinExistence type="predicted"/>
<dbReference type="PANTHER" id="PTHR43019:SF23">
    <property type="entry name" value="PROTEASE DO-LIKE 5, CHLOROPLASTIC"/>
    <property type="match status" value="1"/>
</dbReference>
<protein>
    <submittedName>
        <fullName evidence="2">MarP family serine protease</fullName>
        <ecNumber evidence="2">3.4.21.-</ecNumber>
    </submittedName>
</protein>
<dbReference type="EMBL" id="JBHSPX010000008">
    <property type="protein sequence ID" value="MFC6065951.1"/>
    <property type="molecule type" value="Genomic_DNA"/>
</dbReference>
<dbReference type="PRINTS" id="PR00834">
    <property type="entry name" value="PROTEASES2C"/>
</dbReference>
<accession>A0ABW1MR98</accession>